<proteinExistence type="predicted"/>
<protein>
    <recommendedName>
        <fullName evidence="1">DUF4132 domain-containing protein</fullName>
    </recommendedName>
</protein>
<reference evidence="3" key="1">
    <citation type="journal article" date="2019" name="Int. J. Syst. Evol. Microbiol.">
        <title>The Global Catalogue of Microorganisms (GCM) 10K type strain sequencing project: providing services to taxonomists for standard genome sequencing and annotation.</title>
        <authorList>
            <consortium name="The Broad Institute Genomics Platform"/>
            <consortium name="The Broad Institute Genome Sequencing Center for Infectious Disease"/>
            <person name="Wu L."/>
            <person name="Ma J."/>
        </authorList>
    </citation>
    <scope>NUCLEOTIDE SEQUENCE [LARGE SCALE GENOMIC DNA]</scope>
    <source>
        <strain evidence="3">JCM 6238</strain>
    </source>
</reference>
<gene>
    <name evidence="2" type="ORF">GCM10010403_09870</name>
</gene>
<dbReference type="EMBL" id="BAAASX010000001">
    <property type="protein sequence ID" value="GAA2321830.1"/>
    <property type="molecule type" value="Genomic_DNA"/>
</dbReference>
<dbReference type="InterPro" id="IPR025406">
    <property type="entry name" value="DUF4132"/>
</dbReference>
<keyword evidence="3" id="KW-1185">Reference proteome</keyword>
<dbReference type="Pfam" id="PF13569">
    <property type="entry name" value="DUF4132"/>
    <property type="match status" value="1"/>
</dbReference>
<feature type="domain" description="DUF4132" evidence="1">
    <location>
        <begin position="863"/>
        <end position="1044"/>
    </location>
</feature>
<sequence length="1133" mass="123307">MTLRTSANTVSYPVSKLSRMTETETPSIATALPDEDRLAFPPTWNRFVHPRRGAAKSRKIKLDPEAGREFLHKHGEKVRKRLDLEANREFTAAGRSFLGGSADVLGAAAVMALAKPGVGSEVPPVRPLFDLVATEHGLPFAVAALTEALTLQPEQVASQGLGLTRRSLKEYTWSKFLNCKDIRDVRALLAAASDAEYAAVVAAVAERRTGPELRLSASFLMQEEEEWMTEACGELTASQVNEACTRMLLEVVTTREQCEALDVSTLPLYWVYTADVADLVHRLGAAAQPVVERYLSGYCSTDEKKALFRALASMPSAAALETLLDRLDEPAAIGFAMEVAANFPRRALEVIARRLPAADPDDRKRFSTLLYADPVLLDAALPLADAATQAAIATLTAGHQTVPEAPDEAVPALLASPPWAAEGTERPAVAVKGLEPAPISRMRWAAGEHEAWRDCHSYDFKRYRRSEEWSSTRWEDETREFDKMLARDQAVMLAFAPPEVAAGLLPRWKTANNYFNLEVLQRMLLNLGPEAAQQVLAATAYDHDYRRTLLLPVANLTVARYAADALVRLKTLRAFAIEWLDRHAADAAALLVPDALGKPKKLRAAAEAALRYLAAEHGPDLVRAAAAQYGDEAAEAIGALVDIDPLTPVGVQVPKPSAWASPVALPQVLLKGREHALPHAAVRNAITVLALGTPEYDYPGVAVLAETCDPMSLTRFSLALFEQWLTAGAPSEDGWALTQLAHFGDDEAVRLLQPLVARWPGENQHQRSVKGLKVLGAIGSETALRAINQIAEKAKFSAIKAEAGEQIRAIAANLGLTSDQLADRLVPDFGLRDEAALVLDYGPRQFKVGFDEALKPFVTDMDGKPRKSLPKPGAKDDELLADAAYQRFAALRKDLRSVAADQVKRLERAMVQGRTWTPAEFDEHFVQHPLVWHLARRLVWIAEAGGERTAFRLAEDKGCTDVNEDEYALPANAAVRLAHPAIMGAEVDAWAEILADYEILQPFPQLGRPVHAFTEEELRTGRLARFEGASVPVGKLLGLTSKGWVRSSPQDAGIEPGMACTVPGLGYVVLDLDPGIWIGAIDECPDQTLRTVVLSAQDLDGWRVPNAKTDNGPVDPVAASEILTALVRVTGQE</sequence>
<evidence type="ECO:0000313" key="3">
    <source>
        <dbReference type="Proteomes" id="UP001501584"/>
    </source>
</evidence>
<accession>A0ABP5S4J3</accession>
<evidence type="ECO:0000259" key="1">
    <source>
        <dbReference type="Pfam" id="PF13569"/>
    </source>
</evidence>
<name>A0ABP5S4J3_9ACTN</name>
<comment type="caution">
    <text evidence="2">The sequence shown here is derived from an EMBL/GenBank/DDBJ whole genome shotgun (WGS) entry which is preliminary data.</text>
</comment>
<dbReference type="Proteomes" id="UP001501584">
    <property type="component" value="Unassembled WGS sequence"/>
</dbReference>
<evidence type="ECO:0000313" key="2">
    <source>
        <dbReference type="EMBL" id="GAA2321830.1"/>
    </source>
</evidence>
<organism evidence="2 3">
    <name type="scientific">Glycomyces rutgersensis</name>
    <dbReference type="NCBI Taxonomy" id="58115"/>
    <lineage>
        <taxon>Bacteria</taxon>
        <taxon>Bacillati</taxon>
        <taxon>Actinomycetota</taxon>
        <taxon>Actinomycetes</taxon>
        <taxon>Glycomycetales</taxon>
        <taxon>Glycomycetaceae</taxon>
        <taxon>Glycomyces</taxon>
    </lineage>
</organism>